<keyword evidence="1" id="KW-0175">Coiled coil</keyword>
<feature type="region of interest" description="Disordered" evidence="2">
    <location>
        <begin position="209"/>
        <end position="233"/>
    </location>
</feature>
<proteinExistence type="predicted"/>
<gene>
    <name evidence="3" type="ORF">BOTBODRAFT_31514</name>
</gene>
<feature type="region of interest" description="Disordered" evidence="2">
    <location>
        <begin position="1"/>
        <end position="30"/>
    </location>
</feature>
<dbReference type="EMBL" id="KL198031">
    <property type="protein sequence ID" value="KDQ15625.1"/>
    <property type="molecule type" value="Genomic_DNA"/>
</dbReference>
<feature type="compositionally biased region" description="Polar residues" evidence="2">
    <location>
        <begin position="533"/>
        <end position="560"/>
    </location>
</feature>
<keyword evidence="4" id="KW-1185">Reference proteome</keyword>
<evidence type="ECO:0000313" key="3">
    <source>
        <dbReference type="EMBL" id="KDQ15625.1"/>
    </source>
</evidence>
<feature type="compositionally biased region" description="Acidic residues" evidence="2">
    <location>
        <begin position="135"/>
        <end position="150"/>
    </location>
</feature>
<feature type="compositionally biased region" description="Basic and acidic residues" evidence="2">
    <location>
        <begin position="520"/>
        <end position="531"/>
    </location>
</feature>
<sequence>MPTSYPARRRHASPLRPRASPRKDPFAGITGSSLMRRAKYLGRLTAAPGAEQDMSLHISRYVLAKKGGVEASPRRFIAHQGSYVKAATPSPTKRKRAPKLPRDRPVLRQRGFPPVRKHKYLETPASLFHALTEAEEEELEGEWEDGEEVYPGEKGEEEKEKEDEGVREEYEEDVFIQTRDMSNVNIFPSARDAPMIYLTPPNAYIGPYYETPSPGPSHNSSSSSPAVSEGSAPRSTLATLPASASLTRVLYLVETRVAALERSLDESRTREVAKELTICALESKMEELDERLAEKEKQVEKLAATVDEFEEKEVEALASTYSIIDMSSSMVVITPIYHTRRISSHIFNRNSFAIPQELPFPRSAPTTPSQKLQPDGLSEALELPPPAFLSSGRAPIPSPGSQSDSTTPPHAKLLPKGSFGVQKVKKVLSRMFGRSRQNALAINTQDGISEGPYESELVAPTPPPSTPTTSAAPTETEAGPETGTSEALVTPSAAQDEIESPEQLRGGPSSHSGVWYPMGDPEKMGQFKESELEGTQHQPQSQLVKYQSPASSVSSTTPENAHNQAVLLHSSTPFPLISFSSDINGSPPRRRPITISPSPSPMTTPTPIRLLTTSSLSRGAGLRVSATPGPSSGSPVRLDASLHGQKLGAFWLNYDDDEVF</sequence>
<dbReference type="InParanoid" id="A0A067MLL5"/>
<organism evidence="3 4">
    <name type="scientific">Botryobasidium botryosum (strain FD-172 SS1)</name>
    <dbReference type="NCBI Taxonomy" id="930990"/>
    <lineage>
        <taxon>Eukaryota</taxon>
        <taxon>Fungi</taxon>
        <taxon>Dikarya</taxon>
        <taxon>Basidiomycota</taxon>
        <taxon>Agaricomycotina</taxon>
        <taxon>Agaricomycetes</taxon>
        <taxon>Cantharellales</taxon>
        <taxon>Botryobasidiaceae</taxon>
        <taxon>Botryobasidium</taxon>
    </lineage>
</organism>
<evidence type="ECO:0000313" key="4">
    <source>
        <dbReference type="Proteomes" id="UP000027195"/>
    </source>
</evidence>
<reference evidence="4" key="1">
    <citation type="journal article" date="2014" name="Proc. Natl. Acad. Sci. U.S.A.">
        <title>Extensive sampling of basidiomycete genomes demonstrates inadequacy of the white-rot/brown-rot paradigm for wood decay fungi.</title>
        <authorList>
            <person name="Riley R."/>
            <person name="Salamov A.A."/>
            <person name="Brown D.W."/>
            <person name="Nagy L.G."/>
            <person name="Floudas D."/>
            <person name="Held B.W."/>
            <person name="Levasseur A."/>
            <person name="Lombard V."/>
            <person name="Morin E."/>
            <person name="Otillar R."/>
            <person name="Lindquist E.A."/>
            <person name="Sun H."/>
            <person name="LaButti K.M."/>
            <person name="Schmutz J."/>
            <person name="Jabbour D."/>
            <person name="Luo H."/>
            <person name="Baker S.E."/>
            <person name="Pisabarro A.G."/>
            <person name="Walton J.D."/>
            <person name="Blanchette R.A."/>
            <person name="Henrissat B."/>
            <person name="Martin F."/>
            <person name="Cullen D."/>
            <person name="Hibbett D.S."/>
            <person name="Grigoriev I.V."/>
        </authorList>
    </citation>
    <scope>NUCLEOTIDE SEQUENCE [LARGE SCALE GENOMIC DNA]</scope>
    <source>
        <strain evidence="4">FD-172 SS1</strain>
    </source>
</reference>
<feature type="region of interest" description="Disordered" evidence="2">
    <location>
        <begin position="358"/>
        <end position="418"/>
    </location>
</feature>
<evidence type="ECO:0000256" key="2">
    <source>
        <dbReference type="SAM" id="MobiDB-lite"/>
    </source>
</evidence>
<evidence type="ECO:0000256" key="1">
    <source>
        <dbReference type="SAM" id="Coils"/>
    </source>
</evidence>
<name>A0A067MLL5_BOTB1</name>
<feature type="region of interest" description="Disordered" evidence="2">
    <location>
        <begin position="579"/>
        <end position="605"/>
    </location>
</feature>
<feature type="compositionally biased region" description="Polar residues" evidence="2">
    <location>
        <begin position="399"/>
        <end position="408"/>
    </location>
</feature>
<dbReference type="AlphaFoldDB" id="A0A067MLL5"/>
<protein>
    <submittedName>
        <fullName evidence="3">Uncharacterized protein</fullName>
    </submittedName>
</protein>
<feature type="compositionally biased region" description="Low complexity" evidence="2">
    <location>
        <begin position="216"/>
        <end position="233"/>
    </location>
</feature>
<feature type="region of interest" description="Disordered" evidence="2">
    <location>
        <begin position="442"/>
        <end position="560"/>
    </location>
</feature>
<dbReference type="Proteomes" id="UP000027195">
    <property type="component" value="Unassembled WGS sequence"/>
</dbReference>
<dbReference type="HOGENOM" id="CLU_415593_0_0_1"/>
<accession>A0A067MLL5</accession>
<feature type="compositionally biased region" description="Basic and acidic residues" evidence="2">
    <location>
        <begin position="151"/>
        <end position="168"/>
    </location>
</feature>
<feature type="compositionally biased region" description="Low complexity" evidence="2">
    <location>
        <begin position="467"/>
        <end position="487"/>
    </location>
</feature>
<feature type="coiled-coil region" evidence="1">
    <location>
        <begin position="278"/>
        <end position="312"/>
    </location>
</feature>
<feature type="region of interest" description="Disordered" evidence="2">
    <location>
        <begin position="135"/>
        <end position="169"/>
    </location>
</feature>
<feature type="region of interest" description="Disordered" evidence="2">
    <location>
        <begin position="80"/>
        <end position="109"/>
    </location>
</feature>